<comment type="caution">
    <text evidence="8">The sequence shown here is derived from an EMBL/GenBank/DDBJ whole genome shotgun (WGS) entry which is preliminary data.</text>
</comment>
<name>A0A6V8MH04_9BACT</name>
<dbReference type="GO" id="GO:0005829">
    <property type="term" value="C:cytosol"/>
    <property type="evidence" value="ECO:0007669"/>
    <property type="project" value="TreeGrafter"/>
</dbReference>
<dbReference type="Gene3D" id="2.40.340.10">
    <property type="entry name" value="MoeA, C-terminal, domain IV"/>
    <property type="match status" value="1"/>
</dbReference>
<dbReference type="Pfam" id="PF00994">
    <property type="entry name" value="MoCF_biosynth"/>
    <property type="match status" value="1"/>
</dbReference>
<dbReference type="EC" id="2.10.1.1" evidence="6"/>
<evidence type="ECO:0000256" key="5">
    <source>
        <dbReference type="ARBA" id="ARBA00047317"/>
    </source>
</evidence>
<feature type="domain" description="MoaB/Mog" evidence="7">
    <location>
        <begin position="187"/>
        <end position="326"/>
    </location>
</feature>
<dbReference type="RefSeq" id="WP_183354016.1">
    <property type="nucleotide sequence ID" value="NZ_BLXX01000003.1"/>
</dbReference>
<dbReference type="Gene3D" id="2.170.190.11">
    <property type="entry name" value="Molybdopterin biosynthesis moea protein, domain 3"/>
    <property type="match status" value="1"/>
</dbReference>
<dbReference type="GO" id="GO:0006777">
    <property type="term" value="P:Mo-molybdopterin cofactor biosynthetic process"/>
    <property type="evidence" value="ECO:0007669"/>
    <property type="project" value="UniProtKB-UniRule"/>
</dbReference>
<gene>
    <name evidence="8" type="ORF">GMST_15090</name>
</gene>
<keyword evidence="9" id="KW-1185">Reference proteome</keyword>
<reference evidence="9" key="1">
    <citation type="submission" date="2020-06" db="EMBL/GenBank/DDBJ databases">
        <title>Draft genomic sequence of Geomonas sp. Red330.</title>
        <authorList>
            <person name="Itoh H."/>
            <person name="Zhenxing X."/>
            <person name="Ushijima N."/>
            <person name="Masuda Y."/>
            <person name="Shiratori Y."/>
            <person name="Senoo K."/>
        </authorList>
    </citation>
    <scope>NUCLEOTIDE SEQUENCE [LARGE SCALE GENOMIC DNA]</scope>
    <source>
        <strain evidence="9">Red330</strain>
    </source>
</reference>
<dbReference type="PROSITE" id="PS01079">
    <property type="entry name" value="MOCF_BIOSYNTHESIS_2"/>
    <property type="match status" value="1"/>
</dbReference>
<dbReference type="SUPFAM" id="SSF63882">
    <property type="entry name" value="MoeA N-terminal region -like"/>
    <property type="match status" value="1"/>
</dbReference>
<dbReference type="NCBIfam" id="TIGR00177">
    <property type="entry name" value="molyb_syn"/>
    <property type="match status" value="1"/>
</dbReference>
<evidence type="ECO:0000313" key="8">
    <source>
        <dbReference type="EMBL" id="GFO59184.1"/>
    </source>
</evidence>
<comment type="pathway">
    <text evidence="2 6">Cofactor biosynthesis; molybdopterin biosynthesis.</text>
</comment>
<organism evidence="8 9">
    <name type="scientific">Geomonas silvestris</name>
    <dbReference type="NCBI Taxonomy" id="2740184"/>
    <lineage>
        <taxon>Bacteria</taxon>
        <taxon>Pseudomonadati</taxon>
        <taxon>Thermodesulfobacteriota</taxon>
        <taxon>Desulfuromonadia</taxon>
        <taxon>Geobacterales</taxon>
        <taxon>Geobacteraceae</taxon>
        <taxon>Geomonas</taxon>
    </lineage>
</organism>
<dbReference type="InterPro" id="IPR038987">
    <property type="entry name" value="MoeA-like"/>
</dbReference>
<dbReference type="NCBIfam" id="NF045515">
    <property type="entry name" value="Glp_gephyrin"/>
    <property type="match status" value="1"/>
</dbReference>
<comment type="similarity">
    <text evidence="3 6">Belongs to the MoeA family.</text>
</comment>
<dbReference type="SUPFAM" id="SSF63867">
    <property type="entry name" value="MoeA C-terminal domain-like"/>
    <property type="match status" value="1"/>
</dbReference>
<dbReference type="PANTHER" id="PTHR10192:SF5">
    <property type="entry name" value="GEPHYRIN"/>
    <property type="match status" value="1"/>
</dbReference>
<evidence type="ECO:0000256" key="2">
    <source>
        <dbReference type="ARBA" id="ARBA00005046"/>
    </source>
</evidence>
<evidence type="ECO:0000259" key="7">
    <source>
        <dbReference type="SMART" id="SM00852"/>
    </source>
</evidence>
<dbReference type="InterPro" id="IPR008284">
    <property type="entry name" value="MoCF_biosynth_CS"/>
</dbReference>
<accession>A0A6V8MH04</accession>
<keyword evidence="6" id="KW-0460">Magnesium</keyword>
<comment type="function">
    <text evidence="1 6">Catalyzes the insertion of molybdate into adenylated molybdopterin with the concomitant release of AMP.</text>
</comment>
<sequence length="410" mass="42730">MAEMFTVLPPEDARTLLFEKLPAAVASESVATSAALDRTLTERPLAPHPLPAFSRSTMDGYAVRAEDTFGASEMLPAYLEVTGEVPMGRACDLTVGSGQAAVVYTGGMLPEGADAVVMVERTQKMGDTGIEVLRAVAAGENVVTVGEDVKEGEALLDAGHTLRPQDLGGLMALGITTVQVARRPRVAIISTGDEVVAPEVTPGPGQIRDINTYTIAGLVERAGGIAVPCGVVGDNFETLLAAASAALEDADVLVLSAGSSVSTRDMSAEVLNRLGTPGVLVHGVAVKPGKPTILGVCNGKAVLGLPGNPVSAMVVAGLFLVPLVERLQGRSHPTALRRVAARLTHNVASVPGREDYVQVKLVHRDGELWAEPVFGKSNLIYTLVKSDGLLKIPLNTSGLYQGEHVVVELF</sequence>
<dbReference type="Pfam" id="PF03454">
    <property type="entry name" value="MoeA_C"/>
    <property type="match status" value="1"/>
</dbReference>
<protein>
    <recommendedName>
        <fullName evidence="6">Molybdopterin molybdenumtransferase</fullName>
        <ecNumber evidence="6">2.10.1.1</ecNumber>
    </recommendedName>
</protein>
<dbReference type="InterPro" id="IPR036425">
    <property type="entry name" value="MoaB/Mog-like_dom_sf"/>
</dbReference>
<dbReference type="Gene3D" id="3.90.105.10">
    <property type="entry name" value="Molybdopterin biosynthesis moea protein, domain 2"/>
    <property type="match status" value="1"/>
</dbReference>
<dbReference type="SUPFAM" id="SSF53218">
    <property type="entry name" value="Molybdenum cofactor biosynthesis proteins"/>
    <property type="match status" value="1"/>
</dbReference>
<dbReference type="Pfam" id="PF03453">
    <property type="entry name" value="MoeA_N"/>
    <property type="match status" value="1"/>
</dbReference>
<dbReference type="UniPathway" id="UPA00344"/>
<dbReference type="Proteomes" id="UP000556026">
    <property type="component" value="Unassembled WGS sequence"/>
</dbReference>
<proteinExistence type="inferred from homology"/>
<evidence type="ECO:0000256" key="4">
    <source>
        <dbReference type="ARBA" id="ARBA00023150"/>
    </source>
</evidence>
<evidence type="ECO:0000256" key="3">
    <source>
        <dbReference type="ARBA" id="ARBA00010763"/>
    </source>
</evidence>
<keyword evidence="6" id="KW-0479">Metal-binding</keyword>
<dbReference type="SMART" id="SM00852">
    <property type="entry name" value="MoCF_biosynth"/>
    <property type="match status" value="1"/>
</dbReference>
<dbReference type="EMBL" id="BLXX01000003">
    <property type="protein sequence ID" value="GFO59184.1"/>
    <property type="molecule type" value="Genomic_DNA"/>
</dbReference>
<dbReference type="GO" id="GO:0061599">
    <property type="term" value="F:molybdopterin molybdotransferase activity"/>
    <property type="evidence" value="ECO:0007669"/>
    <property type="project" value="UniProtKB-UniRule"/>
</dbReference>
<dbReference type="InterPro" id="IPR005110">
    <property type="entry name" value="MoeA_linker/N"/>
</dbReference>
<keyword evidence="4 6" id="KW-0501">Molybdenum cofactor biosynthesis</keyword>
<comment type="cofactor">
    <cofactor evidence="6">
        <name>Mg(2+)</name>
        <dbReference type="ChEBI" id="CHEBI:18420"/>
    </cofactor>
</comment>
<dbReference type="PANTHER" id="PTHR10192">
    <property type="entry name" value="MOLYBDOPTERIN BIOSYNTHESIS PROTEIN"/>
    <property type="match status" value="1"/>
</dbReference>
<dbReference type="AlphaFoldDB" id="A0A6V8MH04"/>
<dbReference type="GO" id="GO:0046872">
    <property type="term" value="F:metal ion binding"/>
    <property type="evidence" value="ECO:0007669"/>
    <property type="project" value="UniProtKB-UniRule"/>
</dbReference>
<dbReference type="InterPro" id="IPR036688">
    <property type="entry name" value="MoeA_C_domain_IV_sf"/>
</dbReference>
<comment type="catalytic activity">
    <reaction evidence="5">
        <text>adenylyl-molybdopterin + molybdate = Mo-molybdopterin + AMP + H(+)</text>
        <dbReference type="Rhea" id="RHEA:35047"/>
        <dbReference type="ChEBI" id="CHEBI:15378"/>
        <dbReference type="ChEBI" id="CHEBI:36264"/>
        <dbReference type="ChEBI" id="CHEBI:62727"/>
        <dbReference type="ChEBI" id="CHEBI:71302"/>
        <dbReference type="ChEBI" id="CHEBI:456215"/>
        <dbReference type="EC" id="2.10.1.1"/>
    </reaction>
</comment>
<dbReference type="CDD" id="cd00887">
    <property type="entry name" value="MoeA"/>
    <property type="match status" value="1"/>
</dbReference>
<dbReference type="FunFam" id="2.170.190.11:FF:000001">
    <property type="entry name" value="Molybdopterin molybdenumtransferase"/>
    <property type="match status" value="1"/>
</dbReference>
<dbReference type="InterPro" id="IPR001453">
    <property type="entry name" value="MoaB/Mog_dom"/>
</dbReference>
<dbReference type="Gene3D" id="3.40.980.10">
    <property type="entry name" value="MoaB/Mog-like domain"/>
    <property type="match status" value="1"/>
</dbReference>
<evidence type="ECO:0000313" key="9">
    <source>
        <dbReference type="Proteomes" id="UP000556026"/>
    </source>
</evidence>
<evidence type="ECO:0000256" key="1">
    <source>
        <dbReference type="ARBA" id="ARBA00002901"/>
    </source>
</evidence>
<keyword evidence="6" id="KW-0500">Molybdenum</keyword>
<evidence type="ECO:0000256" key="6">
    <source>
        <dbReference type="RuleBase" id="RU365090"/>
    </source>
</evidence>
<dbReference type="InterPro" id="IPR005111">
    <property type="entry name" value="MoeA_C_domain_IV"/>
</dbReference>
<dbReference type="InterPro" id="IPR036135">
    <property type="entry name" value="MoeA_linker/N_sf"/>
</dbReference>
<keyword evidence="6 8" id="KW-0808">Transferase</keyword>